<proteinExistence type="predicted"/>
<accession>A0AA94IUH0</accession>
<comment type="caution">
    <text evidence="1">The sequence shown here is derived from an EMBL/GenBank/DDBJ whole genome shotgun (WGS) entry which is preliminary data.</text>
</comment>
<organism evidence="1 2">
    <name type="scientific">Prevotella jejuni</name>
    <dbReference type="NCBI Taxonomy" id="1177574"/>
    <lineage>
        <taxon>Bacteria</taxon>
        <taxon>Pseudomonadati</taxon>
        <taxon>Bacteroidota</taxon>
        <taxon>Bacteroidia</taxon>
        <taxon>Bacteroidales</taxon>
        <taxon>Prevotellaceae</taxon>
        <taxon>Prevotella</taxon>
    </lineage>
</organism>
<dbReference type="EMBL" id="FZNZ01000017">
    <property type="protein sequence ID" value="SNR89023.1"/>
    <property type="molecule type" value="Genomic_DNA"/>
</dbReference>
<name>A0AA94IUH0_9BACT</name>
<gene>
    <name evidence="1" type="ORF">SAMN06265364_11747</name>
</gene>
<dbReference type="AlphaFoldDB" id="A0AA94IUH0"/>
<protein>
    <submittedName>
        <fullName evidence="1">Uncharacterized protein</fullName>
    </submittedName>
</protein>
<sequence length="31" mass="3679">MIYVLVNIQGGSLINIEVIMDRTDTFYLYRK</sequence>
<evidence type="ECO:0000313" key="1">
    <source>
        <dbReference type="EMBL" id="SNR89023.1"/>
    </source>
</evidence>
<evidence type="ECO:0000313" key="2">
    <source>
        <dbReference type="Proteomes" id="UP000198427"/>
    </source>
</evidence>
<reference evidence="1 2" key="1">
    <citation type="submission" date="2017-06" db="EMBL/GenBank/DDBJ databases">
        <authorList>
            <person name="Varghese N."/>
            <person name="Submissions S."/>
        </authorList>
    </citation>
    <scope>NUCLEOTIDE SEQUENCE [LARGE SCALE GENOMIC DNA]</scope>
    <source>
        <strain evidence="1 2">DSM 26989</strain>
    </source>
</reference>
<dbReference type="Proteomes" id="UP000198427">
    <property type="component" value="Unassembled WGS sequence"/>
</dbReference>
<keyword evidence="2" id="KW-1185">Reference proteome</keyword>